<keyword evidence="1 4" id="KW-0349">Heme</keyword>
<evidence type="ECO:0000256" key="2">
    <source>
        <dbReference type="ARBA" id="ARBA00022723"/>
    </source>
</evidence>
<evidence type="ECO:0000313" key="8">
    <source>
        <dbReference type="Proteomes" id="UP000281985"/>
    </source>
</evidence>
<dbReference type="Gene3D" id="1.10.760.10">
    <property type="entry name" value="Cytochrome c-like domain"/>
    <property type="match status" value="1"/>
</dbReference>
<evidence type="ECO:0000259" key="6">
    <source>
        <dbReference type="PROSITE" id="PS51007"/>
    </source>
</evidence>
<dbReference type="PROSITE" id="PS51257">
    <property type="entry name" value="PROKAR_LIPOPROTEIN"/>
    <property type="match status" value="1"/>
</dbReference>
<dbReference type="GO" id="GO:0020037">
    <property type="term" value="F:heme binding"/>
    <property type="evidence" value="ECO:0007669"/>
    <property type="project" value="InterPro"/>
</dbReference>
<dbReference type="InterPro" id="IPR036909">
    <property type="entry name" value="Cyt_c-like_dom_sf"/>
</dbReference>
<sequence length="243" mass="26928">MKNSLNFILGLVLLAVVSCDSNDRKPGFEYMPNMYESVPYDTYGEYDIFQTVTGGSEAMKPAEGSVMRGWLPYEIEDNQDGYAFAKANLTNPLPYTEENLAKGTELYNIYCGICHGNKGDGQGTLAKREKILGVPAYNDAGRAITEGSVYHVMYYGINSMGSYASQMTEEELWQVNHYVMSLKDALDKKEPRPTIDVGAVLEPNTMMMTDDLEVLEDTQSDNQGEAMQQAGEENPATNLDGNE</sequence>
<dbReference type="GO" id="GO:0009055">
    <property type="term" value="F:electron transfer activity"/>
    <property type="evidence" value="ECO:0007669"/>
    <property type="project" value="InterPro"/>
</dbReference>
<dbReference type="PANTHER" id="PTHR40394:SF2">
    <property type="entry name" value="QUINOL:CYTOCHROME C OXIDOREDUCTASE MEMBRANE PROTEIN"/>
    <property type="match status" value="1"/>
</dbReference>
<dbReference type="Pfam" id="PF13442">
    <property type="entry name" value="Cytochrome_CBB3"/>
    <property type="match status" value="1"/>
</dbReference>
<feature type="domain" description="Cytochrome c" evidence="6">
    <location>
        <begin position="98"/>
        <end position="183"/>
    </location>
</feature>
<dbReference type="Proteomes" id="UP000281985">
    <property type="component" value="Unassembled WGS sequence"/>
</dbReference>
<evidence type="ECO:0000256" key="3">
    <source>
        <dbReference type="ARBA" id="ARBA00023004"/>
    </source>
</evidence>
<evidence type="ECO:0000313" key="7">
    <source>
        <dbReference type="EMBL" id="RMB59199.1"/>
    </source>
</evidence>
<dbReference type="InterPro" id="IPR009056">
    <property type="entry name" value="Cyt_c-like_dom"/>
</dbReference>
<reference evidence="7 8" key="1">
    <citation type="submission" date="2018-10" db="EMBL/GenBank/DDBJ databases">
        <title>Dokdonia luteus sp. nov., isolated from sea water.</title>
        <authorList>
            <person name="Zhou L.Y."/>
            <person name="Du Z.J."/>
        </authorList>
    </citation>
    <scope>NUCLEOTIDE SEQUENCE [LARGE SCALE GENOMIC DNA]</scope>
    <source>
        <strain evidence="7 8">SH27</strain>
    </source>
</reference>
<comment type="caution">
    <text evidence="7">The sequence shown here is derived from an EMBL/GenBank/DDBJ whole genome shotgun (WGS) entry which is preliminary data.</text>
</comment>
<dbReference type="RefSeq" id="WP_121917367.1">
    <property type="nucleotide sequence ID" value="NZ_REFV01000007.1"/>
</dbReference>
<dbReference type="OrthoDB" id="9796771at2"/>
<dbReference type="GO" id="GO:0046872">
    <property type="term" value="F:metal ion binding"/>
    <property type="evidence" value="ECO:0007669"/>
    <property type="project" value="UniProtKB-KW"/>
</dbReference>
<proteinExistence type="predicted"/>
<dbReference type="PROSITE" id="PS51007">
    <property type="entry name" value="CYTC"/>
    <property type="match status" value="1"/>
</dbReference>
<evidence type="ECO:0000256" key="1">
    <source>
        <dbReference type="ARBA" id="ARBA00022617"/>
    </source>
</evidence>
<accession>A0A3M0GDH2</accession>
<dbReference type="PANTHER" id="PTHR40394">
    <property type="entry name" value="LIPOPROTEIN-RELATED"/>
    <property type="match status" value="1"/>
</dbReference>
<keyword evidence="2 4" id="KW-0479">Metal-binding</keyword>
<dbReference type="SUPFAM" id="SSF46626">
    <property type="entry name" value="Cytochrome c"/>
    <property type="match status" value="1"/>
</dbReference>
<feature type="region of interest" description="Disordered" evidence="5">
    <location>
        <begin position="217"/>
        <end position="243"/>
    </location>
</feature>
<protein>
    <submittedName>
        <fullName evidence="7">Cytochrome c</fullName>
    </submittedName>
</protein>
<name>A0A3M0GDH2_9FLAO</name>
<gene>
    <name evidence="7" type="ORF">EAX61_09080</name>
</gene>
<keyword evidence="3 4" id="KW-0408">Iron</keyword>
<dbReference type="AlphaFoldDB" id="A0A3M0GDH2"/>
<evidence type="ECO:0000256" key="5">
    <source>
        <dbReference type="SAM" id="MobiDB-lite"/>
    </source>
</evidence>
<evidence type="ECO:0000256" key="4">
    <source>
        <dbReference type="PROSITE-ProRule" id="PRU00433"/>
    </source>
</evidence>
<organism evidence="7 8">
    <name type="scientific">Dokdonia sinensis</name>
    <dbReference type="NCBI Taxonomy" id="2479847"/>
    <lineage>
        <taxon>Bacteria</taxon>
        <taxon>Pseudomonadati</taxon>
        <taxon>Bacteroidota</taxon>
        <taxon>Flavobacteriia</taxon>
        <taxon>Flavobacteriales</taxon>
        <taxon>Flavobacteriaceae</taxon>
        <taxon>Dokdonia</taxon>
    </lineage>
</organism>
<dbReference type="EMBL" id="REFV01000007">
    <property type="protein sequence ID" value="RMB59199.1"/>
    <property type="molecule type" value="Genomic_DNA"/>
</dbReference>
<keyword evidence="8" id="KW-1185">Reference proteome</keyword>